<proteinExistence type="predicted"/>
<reference evidence="2" key="1">
    <citation type="submission" date="2023-09" db="EMBL/GenBank/DDBJ databases">
        <title>Upregulation of the cfiA carbapenemase gene in a Bacteroides hominis strain by the novel integrative and conjugative element Tn7563.</title>
        <authorList>
            <person name="Stubhaug T."/>
            <person name="Zecic N."/>
            <person name="Skaare D."/>
        </authorList>
    </citation>
    <scope>NUCLEOTIDE SEQUENCE [LARGE SCALE GENOMIC DNA]</scope>
    <source>
        <strain evidence="2">Tbg-245</strain>
    </source>
</reference>
<evidence type="ECO:0000313" key="3">
    <source>
        <dbReference type="Proteomes" id="UP001185704"/>
    </source>
</evidence>
<comment type="caution">
    <text evidence="2">The sequence shown here is derived from an EMBL/GenBank/DDBJ whole genome shotgun (WGS) entry which is preliminary data.</text>
</comment>
<accession>A0ABU4A6Y7</accession>
<feature type="region of interest" description="Disordered" evidence="1">
    <location>
        <begin position="37"/>
        <end position="56"/>
    </location>
</feature>
<sequence>MAKTTNSGGSSNSNNGTNYGGDYGKVHIVYDHPILKNSLPTAIKTPPPPKKNNNAK</sequence>
<dbReference type="RefSeq" id="WP_175384114.1">
    <property type="nucleotide sequence ID" value="NZ_CP192717.1"/>
</dbReference>
<feature type="region of interest" description="Disordered" evidence="1">
    <location>
        <begin position="1"/>
        <end position="24"/>
    </location>
</feature>
<evidence type="ECO:0000256" key="1">
    <source>
        <dbReference type="SAM" id="MobiDB-lite"/>
    </source>
</evidence>
<dbReference type="EMBL" id="JAWLJK010000004">
    <property type="protein sequence ID" value="MDV6164124.1"/>
    <property type="molecule type" value="Genomic_DNA"/>
</dbReference>
<feature type="compositionally biased region" description="Low complexity" evidence="1">
    <location>
        <begin position="1"/>
        <end position="17"/>
    </location>
</feature>
<gene>
    <name evidence="2" type="ORF">R3O81_08640</name>
</gene>
<protein>
    <submittedName>
        <fullName evidence="2">Uncharacterized protein</fullName>
    </submittedName>
</protein>
<name>A0ABU4A6Y7_9BACE</name>
<keyword evidence="3" id="KW-1185">Reference proteome</keyword>
<dbReference type="Proteomes" id="UP001185704">
    <property type="component" value="Unassembled WGS sequence"/>
</dbReference>
<organism evidence="2 3">
    <name type="scientific">Bacteroides hominis</name>
    <dbReference type="NCBI Taxonomy" id="2763023"/>
    <lineage>
        <taxon>Bacteria</taxon>
        <taxon>Pseudomonadati</taxon>
        <taxon>Bacteroidota</taxon>
        <taxon>Bacteroidia</taxon>
        <taxon>Bacteroidales</taxon>
        <taxon>Bacteroidaceae</taxon>
        <taxon>Bacteroides</taxon>
    </lineage>
</organism>
<evidence type="ECO:0000313" key="2">
    <source>
        <dbReference type="EMBL" id="MDV6164124.1"/>
    </source>
</evidence>